<dbReference type="AlphaFoldDB" id="A0A7C8IPA6"/>
<gene>
    <name evidence="2" type="ORF">GQX73_g7326</name>
</gene>
<dbReference type="Proteomes" id="UP000481858">
    <property type="component" value="Unassembled WGS sequence"/>
</dbReference>
<evidence type="ECO:0000313" key="2">
    <source>
        <dbReference type="EMBL" id="KAF2966223.1"/>
    </source>
</evidence>
<dbReference type="OrthoDB" id="4762718at2759"/>
<feature type="signal peptide" evidence="1">
    <location>
        <begin position="1"/>
        <end position="16"/>
    </location>
</feature>
<organism evidence="2 3">
    <name type="scientific">Xylaria multiplex</name>
    <dbReference type="NCBI Taxonomy" id="323545"/>
    <lineage>
        <taxon>Eukaryota</taxon>
        <taxon>Fungi</taxon>
        <taxon>Dikarya</taxon>
        <taxon>Ascomycota</taxon>
        <taxon>Pezizomycotina</taxon>
        <taxon>Sordariomycetes</taxon>
        <taxon>Xylariomycetidae</taxon>
        <taxon>Xylariales</taxon>
        <taxon>Xylariaceae</taxon>
        <taxon>Xylaria</taxon>
    </lineage>
</organism>
<dbReference type="EMBL" id="WUBL01000094">
    <property type="protein sequence ID" value="KAF2966223.1"/>
    <property type="molecule type" value="Genomic_DNA"/>
</dbReference>
<reference evidence="2 3" key="1">
    <citation type="submission" date="2019-12" db="EMBL/GenBank/DDBJ databases">
        <title>Draft genome sequence of the ascomycete Xylaria multiplex DSM 110363.</title>
        <authorList>
            <person name="Buettner E."/>
            <person name="Kellner H."/>
        </authorList>
    </citation>
    <scope>NUCLEOTIDE SEQUENCE [LARGE SCALE GENOMIC DNA]</scope>
    <source>
        <strain evidence="2 3">DSM 110363</strain>
    </source>
</reference>
<sequence length="151" mass="16755">MQYLVLLTSLLLGATATLVEQRQTSPQAQVSSFSAHTNLYDNGFSIGYDFEITGLVNTHCNYSDTTSGPTVPRVDLIDCEDPTVRWQFFHEPAPMGAPYRIVIIYTPATGAETYSQALQETDFPEVTFISIPKNGSVYVGEPKFDVYRVSD</sequence>
<comment type="caution">
    <text evidence="2">The sequence shown here is derived from an EMBL/GenBank/DDBJ whole genome shotgun (WGS) entry which is preliminary data.</text>
</comment>
<proteinExistence type="predicted"/>
<name>A0A7C8IPA6_9PEZI</name>
<evidence type="ECO:0000256" key="1">
    <source>
        <dbReference type="SAM" id="SignalP"/>
    </source>
</evidence>
<evidence type="ECO:0008006" key="4">
    <source>
        <dbReference type="Google" id="ProtNLM"/>
    </source>
</evidence>
<evidence type="ECO:0000313" key="3">
    <source>
        <dbReference type="Proteomes" id="UP000481858"/>
    </source>
</evidence>
<dbReference type="InParanoid" id="A0A7C8IPA6"/>
<feature type="chain" id="PRO_5028808448" description="AA1-like domain-containing protein" evidence="1">
    <location>
        <begin position="17"/>
        <end position="151"/>
    </location>
</feature>
<protein>
    <recommendedName>
        <fullName evidence="4">AA1-like domain-containing protein</fullName>
    </recommendedName>
</protein>
<keyword evidence="1" id="KW-0732">Signal</keyword>
<keyword evidence="3" id="KW-1185">Reference proteome</keyword>
<accession>A0A7C8IPA6</accession>